<evidence type="ECO:0000313" key="2">
    <source>
        <dbReference type="Proteomes" id="UP000092683"/>
    </source>
</evidence>
<dbReference type="OrthoDB" id="4734201at2"/>
<dbReference type="RefSeq" id="WP_065475271.1">
    <property type="nucleotide sequence ID" value="NZ_MBEA01000249.1"/>
</dbReference>
<gene>
    <name evidence="1" type="ORF">A5677_10540</name>
</gene>
<accession>A0A1B9DEI0</accession>
<dbReference type="Proteomes" id="UP000092683">
    <property type="component" value="Unassembled WGS sequence"/>
</dbReference>
<protein>
    <submittedName>
        <fullName evidence="1">Uncharacterized protein</fullName>
    </submittedName>
</protein>
<reference evidence="1 2" key="1">
    <citation type="submission" date="2016-06" db="EMBL/GenBank/DDBJ databases">
        <authorList>
            <person name="Kjaerup R.B."/>
            <person name="Dalgaard T.S."/>
            <person name="Juul-Madsen H.R."/>
        </authorList>
    </citation>
    <scope>NUCLEOTIDE SEQUENCE [LARGE SCALE GENOMIC DNA]</scope>
    <source>
        <strain evidence="1 2">E3012</strain>
    </source>
</reference>
<sequence>MKFRGFELVRAGWGAALLAAPAEVLTHVHGIEVDDKALVITRILGARHLVQASLSGINPSPEVLAAGIWVDTVHSMTAFGLAAVDRRRARGGIVDGVVAASWAGLALRHLHTGNARTTDIRGRDRLARTVFGALPGGRRLMAQAQAARAGAPSR</sequence>
<dbReference type="AlphaFoldDB" id="A0A1B9DEI0"/>
<organism evidence="1 2">
    <name type="scientific">Mycobacterium malmoense</name>
    <dbReference type="NCBI Taxonomy" id="1780"/>
    <lineage>
        <taxon>Bacteria</taxon>
        <taxon>Bacillati</taxon>
        <taxon>Actinomycetota</taxon>
        <taxon>Actinomycetes</taxon>
        <taxon>Mycobacteriales</taxon>
        <taxon>Mycobacteriaceae</taxon>
        <taxon>Mycobacterium</taxon>
    </lineage>
</organism>
<comment type="caution">
    <text evidence="1">The sequence shown here is derived from an EMBL/GenBank/DDBJ whole genome shotgun (WGS) entry which is preliminary data.</text>
</comment>
<name>A0A1B9DEI0_MYCMA</name>
<dbReference type="EMBL" id="MBEE01000012">
    <property type="protein sequence ID" value="OCB63234.1"/>
    <property type="molecule type" value="Genomic_DNA"/>
</dbReference>
<proteinExistence type="predicted"/>
<evidence type="ECO:0000313" key="1">
    <source>
        <dbReference type="EMBL" id="OCB63234.1"/>
    </source>
</evidence>